<feature type="compositionally biased region" description="Low complexity" evidence="1">
    <location>
        <begin position="941"/>
        <end position="952"/>
    </location>
</feature>
<feature type="chain" id="PRO_5042442761" evidence="3">
    <location>
        <begin position="30"/>
        <end position="1045"/>
    </location>
</feature>
<feature type="transmembrane region" description="Helical" evidence="2">
    <location>
        <begin position="460"/>
        <end position="481"/>
    </location>
</feature>
<reference evidence="4" key="1">
    <citation type="journal article" date="2023" name="G3 (Bethesda)">
        <title>A reference genome for the long-term kleptoplast-retaining sea slug Elysia crispata morphotype clarki.</title>
        <authorList>
            <person name="Eastman K.E."/>
            <person name="Pendleton A.L."/>
            <person name="Shaikh M.A."/>
            <person name="Suttiyut T."/>
            <person name="Ogas R."/>
            <person name="Tomko P."/>
            <person name="Gavelis G."/>
            <person name="Widhalm J.R."/>
            <person name="Wisecaver J.H."/>
        </authorList>
    </citation>
    <scope>NUCLEOTIDE SEQUENCE</scope>
    <source>
        <strain evidence="4">ECLA1</strain>
    </source>
</reference>
<dbReference type="EMBL" id="JAWDGP010003871">
    <property type="protein sequence ID" value="KAK3769981.1"/>
    <property type="molecule type" value="Genomic_DNA"/>
</dbReference>
<evidence type="ECO:0000256" key="2">
    <source>
        <dbReference type="SAM" id="Phobius"/>
    </source>
</evidence>
<sequence>MPHLAVNGPRPSWIHLILLLVVCVVSAAAQRSTSTPDNNTSTSSTLPVPRKVTTTEASAAGKGKECWLSADSSYRDQLSLLLNTRNAKLVEVTVNLPGHPPYQLRDSLPHVYRPNLWIRSTSRQGRSLLMLDETYDLKSLTTLAIGVEKLEVNLTDHPIRCLRKFEDREEETLRIVRSSFLRDFADPNQNTRGSLSPDEHICSKHVEDDGGYAHFVYRCCRFDQDGEIVCLDVIEDNWIKVLLTLIIIIKVLVVLYSPMFLPETLYRIKYVAAQYLYHLPGPAMTLKVVVSEDPDQYGPQAKHKCVRLEELKNMEVFKTMVASSNWQTEKIYEVKVKDVRLSVKARRLLSKFTVPVSIKSILYNNLIRCRIRKLEPLKDCCNSNILGRFNPGIKMIKWHHCMKWFAGLCLMVLISTPWILRIYGYFTFEDITRDRQVEAAERLGLEIKYPGSIVLYLSPVHGLFIFIYIIFIIDSLVYGVLSKAMKEKFKHVARDCLRDMRERSRIAVVAWMTKLLVLPFTVFGVLGFLLFVPYLILLAVVTLPVAAFYIFPTLNLSIRLLINLFIFLCPDKLMNKCRSWHGKFSSVRERFSMHDVTANESFIQKHSYTRGGVLLQLVVILMVLISFWGGVLLQLVVILMVLISFWSVTLMLMEIVTFFVELLVYTFMGVIVNAGTILQYVTVLFLLFMYSKNTFSRVANLYQAYHGVIHRELLGLIKEEIDEVAKQEATDQENTAFIVQGESSSNTPKDVRPRIKIKENQPQWSTQGMLVFLDKYDTPYTPEKFFFETIDLNYFGCPGPIYTNVLAALWEFLKIVLFLLFIFIVVMAFGDAYQVSTTNQLLATVVGGFVPFLFRYIFVSDAGVGDIDTKSIQFITEFHRIINSYKQAWGVFDIVPVSYKEWDYKDDDVDAFDDTSPVDGNGNRSNFGPSNNVTGGGINGDPSDSISPLLDSTRNGQDGEFSRLEVGGDPGGLLSIRSSGMGGSTVISIDDSYPDVDIIVDVSTSKTRRFNALQSKGFEKGSTSMLDRTGHNPPIFKPSNPNIYV</sequence>
<feature type="region of interest" description="Disordered" evidence="1">
    <location>
        <begin position="31"/>
        <end position="57"/>
    </location>
</feature>
<comment type="caution">
    <text evidence="4">The sequence shown here is derived from an EMBL/GenBank/DDBJ whole genome shotgun (WGS) entry which is preliminary data.</text>
</comment>
<feature type="transmembrane region" description="Helical" evidence="2">
    <location>
        <begin position="812"/>
        <end position="829"/>
    </location>
</feature>
<name>A0AAE1DHG5_9GAST</name>
<evidence type="ECO:0000256" key="3">
    <source>
        <dbReference type="SAM" id="SignalP"/>
    </source>
</evidence>
<keyword evidence="2" id="KW-0472">Membrane</keyword>
<evidence type="ECO:0000256" key="1">
    <source>
        <dbReference type="SAM" id="MobiDB-lite"/>
    </source>
</evidence>
<keyword evidence="5" id="KW-1185">Reference proteome</keyword>
<feature type="region of interest" description="Disordered" evidence="1">
    <location>
        <begin position="913"/>
        <end position="967"/>
    </location>
</feature>
<feature type="compositionally biased region" description="Low complexity" evidence="1">
    <location>
        <begin position="32"/>
        <end position="45"/>
    </location>
</feature>
<feature type="transmembrane region" description="Helical" evidence="2">
    <location>
        <begin position="613"/>
        <end position="643"/>
    </location>
</feature>
<protein>
    <submittedName>
        <fullName evidence="4">Uncharacterized protein</fullName>
    </submittedName>
</protein>
<gene>
    <name evidence="4" type="ORF">RRG08_061957</name>
</gene>
<feature type="signal peptide" evidence="3">
    <location>
        <begin position="1"/>
        <end position="29"/>
    </location>
</feature>
<feature type="transmembrane region" description="Helical" evidence="2">
    <location>
        <begin position="547"/>
        <end position="569"/>
    </location>
</feature>
<feature type="compositionally biased region" description="Polar residues" evidence="1">
    <location>
        <begin position="922"/>
        <end position="933"/>
    </location>
</feature>
<accession>A0AAE1DHG5</accession>
<feature type="transmembrane region" description="Helical" evidence="2">
    <location>
        <begin position="508"/>
        <end position="541"/>
    </location>
</feature>
<proteinExistence type="predicted"/>
<evidence type="ECO:0000313" key="5">
    <source>
        <dbReference type="Proteomes" id="UP001283361"/>
    </source>
</evidence>
<dbReference type="Proteomes" id="UP001283361">
    <property type="component" value="Unassembled WGS sequence"/>
</dbReference>
<organism evidence="4 5">
    <name type="scientific">Elysia crispata</name>
    <name type="common">lettuce slug</name>
    <dbReference type="NCBI Taxonomy" id="231223"/>
    <lineage>
        <taxon>Eukaryota</taxon>
        <taxon>Metazoa</taxon>
        <taxon>Spiralia</taxon>
        <taxon>Lophotrochozoa</taxon>
        <taxon>Mollusca</taxon>
        <taxon>Gastropoda</taxon>
        <taxon>Heterobranchia</taxon>
        <taxon>Euthyneura</taxon>
        <taxon>Panpulmonata</taxon>
        <taxon>Sacoglossa</taxon>
        <taxon>Placobranchoidea</taxon>
        <taxon>Plakobranchidae</taxon>
        <taxon>Elysia</taxon>
    </lineage>
</organism>
<dbReference type="AlphaFoldDB" id="A0AAE1DHG5"/>
<feature type="region of interest" description="Disordered" evidence="1">
    <location>
        <begin position="1021"/>
        <end position="1045"/>
    </location>
</feature>
<keyword evidence="3" id="KW-0732">Signal</keyword>
<feature type="transmembrane region" description="Helical" evidence="2">
    <location>
        <begin position="404"/>
        <end position="426"/>
    </location>
</feature>
<keyword evidence="2" id="KW-0812">Transmembrane</keyword>
<dbReference type="EMBL" id="JAWDGP010003871">
    <property type="protein sequence ID" value="KAK3769980.1"/>
    <property type="molecule type" value="Genomic_DNA"/>
</dbReference>
<evidence type="ECO:0000313" key="4">
    <source>
        <dbReference type="EMBL" id="KAK3769980.1"/>
    </source>
</evidence>
<feature type="transmembrane region" description="Helical" evidence="2">
    <location>
        <begin position="238"/>
        <end position="261"/>
    </location>
</feature>
<feature type="transmembrane region" description="Helical" evidence="2">
    <location>
        <begin position="663"/>
        <end position="688"/>
    </location>
</feature>
<keyword evidence="2" id="KW-1133">Transmembrane helix</keyword>
<dbReference type="EMBL" id="JAWDGP010003871">
    <property type="protein sequence ID" value="KAK3769983.1"/>
    <property type="molecule type" value="Genomic_DNA"/>
</dbReference>
<feature type="transmembrane region" description="Helical" evidence="2">
    <location>
        <begin position="841"/>
        <end position="858"/>
    </location>
</feature>